<gene>
    <name evidence="8" type="ORF">glysoja_049006</name>
</gene>
<sequence length="69" mass="7803">GKRGAKGHKVVLCNNMQNIMKLRIRHLARKVLKNLPEDGMQYSVTYTEHVKGKTSTTVDVVAVLERQGR</sequence>
<reference evidence="8" key="1">
    <citation type="submission" date="2014-07" db="EMBL/GenBank/DDBJ databases">
        <title>Identification of a novel salt tolerance gene in wild soybean by whole-genome sequencing.</title>
        <authorList>
            <person name="Lam H.-M."/>
            <person name="Qi X."/>
            <person name="Li M.-W."/>
            <person name="Liu X."/>
            <person name="Xie M."/>
            <person name="Ni M."/>
            <person name="Xu X."/>
        </authorList>
    </citation>
    <scope>NUCLEOTIDE SEQUENCE [LARGE SCALE GENOMIC DNA]</scope>
    <source>
        <tissue evidence="8">Root</tissue>
    </source>
</reference>
<keyword evidence="5" id="KW-0238">DNA-binding</keyword>
<evidence type="ECO:0000256" key="5">
    <source>
        <dbReference type="ARBA" id="ARBA00023125"/>
    </source>
</evidence>
<feature type="non-terminal residue" evidence="8">
    <location>
        <position position="1"/>
    </location>
</feature>
<evidence type="ECO:0000256" key="7">
    <source>
        <dbReference type="ARBA" id="ARBA00023269"/>
    </source>
</evidence>
<dbReference type="GO" id="GO:0046982">
    <property type="term" value="F:protein heterodimerization activity"/>
    <property type="evidence" value="ECO:0007669"/>
    <property type="project" value="InterPro"/>
</dbReference>
<protein>
    <submittedName>
        <fullName evidence="8">Histone H4</fullName>
    </submittedName>
</protein>
<dbReference type="EMBL" id="KN664034">
    <property type="protein sequence ID" value="KHN11058.1"/>
    <property type="molecule type" value="Genomic_DNA"/>
</dbReference>
<dbReference type="InterPro" id="IPR001951">
    <property type="entry name" value="Histone_H4"/>
</dbReference>
<evidence type="ECO:0000256" key="2">
    <source>
        <dbReference type="ARBA" id="ARBA00004286"/>
    </source>
</evidence>
<dbReference type="SMART" id="SM00417">
    <property type="entry name" value="H4"/>
    <property type="match status" value="1"/>
</dbReference>
<dbReference type="GO" id="GO:0030527">
    <property type="term" value="F:structural constituent of chromatin"/>
    <property type="evidence" value="ECO:0007669"/>
    <property type="project" value="InterPro"/>
</dbReference>
<evidence type="ECO:0000313" key="8">
    <source>
        <dbReference type="EMBL" id="KHN11058.1"/>
    </source>
</evidence>
<dbReference type="GO" id="GO:0000786">
    <property type="term" value="C:nucleosome"/>
    <property type="evidence" value="ECO:0007669"/>
    <property type="project" value="UniProtKB-KW"/>
</dbReference>
<dbReference type="PANTHER" id="PTHR10484">
    <property type="entry name" value="HISTONE H4"/>
    <property type="match status" value="1"/>
</dbReference>
<name>A0A0B2PTH0_GLYSO</name>
<evidence type="ECO:0000256" key="1">
    <source>
        <dbReference type="ARBA" id="ARBA00004123"/>
    </source>
</evidence>
<evidence type="ECO:0000256" key="6">
    <source>
        <dbReference type="ARBA" id="ARBA00023242"/>
    </source>
</evidence>
<keyword evidence="4" id="KW-0158">Chromosome</keyword>
<organism evidence="8">
    <name type="scientific">Glycine soja</name>
    <name type="common">Wild soybean</name>
    <dbReference type="NCBI Taxonomy" id="3848"/>
    <lineage>
        <taxon>Eukaryota</taxon>
        <taxon>Viridiplantae</taxon>
        <taxon>Streptophyta</taxon>
        <taxon>Embryophyta</taxon>
        <taxon>Tracheophyta</taxon>
        <taxon>Spermatophyta</taxon>
        <taxon>Magnoliopsida</taxon>
        <taxon>eudicotyledons</taxon>
        <taxon>Gunneridae</taxon>
        <taxon>Pentapetalae</taxon>
        <taxon>rosids</taxon>
        <taxon>fabids</taxon>
        <taxon>Fabales</taxon>
        <taxon>Fabaceae</taxon>
        <taxon>Papilionoideae</taxon>
        <taxon>50 kb inversion clade</taxon>
        <taxon>NPAAA clade</taxon>
        <taxon>indigoferoid/millettioid clade</taxon>
        <taxon>Phaseoleae</taxon>
        <taxon>Glycine</taxon>
        <taxon>Glycine subgen. Soja</taxon>
    </lineage>
</organism>
<comment type="subcellular location">
    <subcellularLocation>
        <location evidence="2">Chromosome</location>
    </subcellularLocation>
    <subcellularLocation>
        <location evidence="1">Nucleus</location>
    </subcellularLocation>
</comment>
<evidence type="ECO:0000256" key="4">
    <source>
        <dbReference type="ARBA" id="ARBA00022454"/>
    </source>
</evidence>
<evidence type="ECO:0000256" key="3">
    <source>
        <dbReference type="ARBA" id="ARBA00006564"/>
    </source>
</evidence>
<feature type="non-terminal residue" evidence="8">
    <location>
        <position position="69"/>
    </location>
</feature>
<dbReference type="AlphaFoldDB" id="A0A0B2PTH0"/>
<dbReference type="Gene3D" id="1.10.20.10">
    <property type="entry name" value="Histone, subunit A"/>
    <property type="match status" value="1"/>
</dbReference>
<dbReference type="Proteomes" id="UP000053555">
    <property type="component" value="Unassembled WGS sequence"/>
</dbReference>
<proteinExistence type="inferred from homology"/>
<dbReference type="GO" id="GO:0005634">
    <property type="term" value="C:nucleus"/>
    <property type="evidence" value="ECO:0007669"/>
    <property type="project" value="UniProtKB-SubCell"/>
</dbReference>
<dbReference type="InterPro" id="IPR009072">
    <property type="entry name" value="Histone-fold"/>
</dbReference>
<keyword evidence="7" id="KW-0544">Nucleosome core</keyword>
<accession>A0A0B2PTH0</accession>
<comment type="similarity">
    <text evidence="3">Belongs to the histone H4 family.</text>
</comment>
<dbReference type="GO" id="GO:0003677">
    <property type="term" value="F:DNA binding"/>
    <property type="evidence" value="ECO:0007669"/>
    <property type="project" value="UniProtKB-KW"/>
</dbReference>
<keyword evidence="6" id="KW-0539">Nucleus</keyword>